<dbReference type="Proteomes" id="UP000650582">
    <property type="component" value="Unassembled WGS sequence"/>
</dbReference>
<dbReference type="AlphaFoldDB" id="A0A8H7LJX6"/>
<name>A0A8H7LJX6_9AGAM</name>
<gene>
    <name evidence="1" type="ORF">RHS04_07793</name>
</gene>
<dbReference type="PANTHER" id="PTHR31649">
    <property type="entry name" value="AGAP009604-PA"/>
    <property type="match status" value="1"/>
</dbReference>
<protein>
    <submittedName>
        <fullName evidence="1">Uncharacterized protein</fullName>
    </submittedName>
</protein>
<dbReference type="PANTHER" id="PTHR31649:SF1">
    <property type="entry name" value="FARNESOIC ACID O-METHYL TRANSFERASE DOMAIN-CONTAINING PROTEIN"/>
    <property type="match status" value="1"/>
</dbReference>
<proteinExistence type="predicted"/>
<dbReference type="SMART" id="SM00696">
    <property type="entry name" value="DM9"/>
    <property type="match status" value="2"/>
</dbReference>
<reference evidence="1" key="1">
    <citation type="submission" date="2020-09" db="EMBL/GenBank/DDBJ databases">
        <title>Comparative genome analyses of four rice-infecting Rhizoctonia solani isolates reveal extensive enrichment of homogalacturonan modification genes.</title>
        <authorList>
            <person name="Lee D.-Y."/>
            <person name="Jeon J."/>
            <person name="Kim K.-T."/>
            <person name="Cheong K."/>
            <person name="Song H."/>
            <person name="Choi G."/>
            <person name="Ko J."/>
            <person name="Opiyo S.O."/>
            <person name="Zuo S."/>
            <person name="Madhav S."/>
            <person name="Lee Y.-H."/>
            <person name="Wang G.-L."/>
        </authorList>
    </citation>
    <scope>NUCLEOTIDE SEQUENCE</scope>
    <source>
        <strain evidence="1">AG1-IA YN-7</strain>
    </source>
</reference>
<sequence length="294" mass="32711">MRLSLNLEQKLVNASVSAAPTFAKIGRFADDFGMNGIKTATTKAASAVIPTVRNCVEHVDAENDRIKLWRNKAAEESMRRAKGLESEDFFSWVLVANNIIPDDAWACGENTDGSPWYVCRTYRMGGLHLGKSGKCVEDRKTGVSTRGPALFRIDGSDVELEEYEVLVLNKLEPAKLKDKATKHEWAYDIQELSDKLDQGWEIKLHWMPSPSPFTTGSANFTGTMLIHGGNKHDGTPFYISRGEYFQSTYPGMVSEDTRDVTITFGGKEIRLTNFHVLTATVVPPVESSSLPTYH</sequence>
<accession>A0A8H7LJX6</accession>
<dbReference type="Pfam" id="PF11901">
    <property type="entry name" value="DM9"/>
    <property type="match status" value="1"/>
</dbReference>
<dbReference type="EMBL" id="JACYCC010000197">
    <property type="protein sequence ID" value="KAF8672519.1"/>
    <property type="molecule type" value="Genomic_DNA"/>
</dbReference>
<evidence type="ECO:0000313" key="2">
    <source>
        <dbReference type="Proteomes" id="UP000650582"/>
    </source>
</evidence>
<organism evidence="1 2">
    <name type="scientific">Rhizoctonia solani</name>
    <dbReference type="NCBI Taxonomy" id="456999"/>
    <lineage>
        <taxon>Eukaryota</taxon>
        <taxon>Fungi</taxon>
        <taxon>Dikarya</taxon>
        <taxon>Basidiomycota</taxon>
        <taxon>Agaricomycotina</taxon>
        <taxon>Agaricomycetes</taxon>
        <taxon>Cantharellales</taxon>
        <taxon>Ceratobasidiaceae</taxon>
        <taxon>Rhizoctonia</taxon>
    </lineage>
</organism>
<evidence type="ECO:0000313" key="1">
    <source>
        <dbReference type="EMBL" id="KAF8672519.1"/>
    </source>
</evidence>
<comment type="caution">
    <text evidence="1">The sequence shown here is derived from an EMBL/GenBank/DDBJ whole genome shotgun (WGS) entry which is preliminary data.</text>
</comment>
<dbReference type="InterPro" id="IPR006616">
    <property type="entry name" value="DM9_repeat"/>
</dbReference>